<dbReference type="InterPro" id="IPR022742">
    <property type="entry name" value="Hydrolase_4"/>
</dbReference>
<feature type="domain" description="Serine aminopeptidase S33" evidence="1">
    <location>
        <begin position="170"/>
        <end position="329"/>
    </location>
</feature>
<dbReference type="EMBL" id="CP002408">
    <property type="protein sequence ID" value="AFU60187.1"/>
    <property type="molecule type" value="Genomic_DNA"/>
</dbReference>
<keyword evidence="2" id="KW-0808">Transferase</keyword>
<keyword evidence="3" id="KW-1185">Reference proteome</keyword>
<evidence type="ECO:0000313" key="2">
    <source>
        <dbReference type="EMBL" id="AFU60187.1"/>
    </source>
</evidence>
<sequence length="441" mass="50263">MDREFTPIDNLQKAITANNSMIFHYWLVYASASMKPSSYVTDSLPFYFHRWLSQSDIESNRYLRSESFLDSLIGFTKSVATLYSTTNAICFPAITAITHLHRDIGAMQGSLLELQETPHEVVYQMDDVKLLHYYDLQQNRSTKKYPVPLLIVYAPVNRYHIMDIRKGRSIVEQFVSAGFDVYLLDWGAQLNNKPSVSGYVGYIHRAVDLIKKASHSEQVSILGYSWGGVLSMIYSSLRGTDVRNLILQSAHVDFHKDSSILASWFRKLPVDDIARAFDTIDCHFINFALIMRNPAVHSFDALRFAADMNSWTPSMKFGLDTMRIIAWLNDTPLIPAGFFRDYISKLYQQNQLVKNKLEIALPDGKLETVDLARITMPLLNIVGDLDDICTPPASIPINDIATSKDKKLLRYPTGHIELSVSSAVHKELWPQVVKWLEQRSL</sequence>
<dbReference type="GO" id="GO:0016746">
    <property type="term" value="F:acyltransferase activity"/>
    <property type="evidence" value="ECO:0007669"/>
    <property type="project" value="UniProtKB-KW"/>
</dbReference>
<dbReference type="Pfam" id="PF12146">
    <property type="entry name" value="Hydrolase_4"/>
    <property type="match status" value="1"/>
</dbReference>
<dbReference type="PANTHER" id="PTHR36837:SF2">
    <property type="entry name" value="POLY(3-HYDROXYALKANOATE) POLYMERASE SUBUNIT PHAC"/>
    <property type="match status" value="1"/>
</dbReference>
<dbReference type="STRING" id="1237085.Ngar_c32720"/>
<dbReference type="EC" id="2.3.1.-" evidence="2"/>
<dbReference type="AlphaFoldDB" id="K0IME1"/>
<dbReference type="HOGENOM" id="CLU_035017_0_0_2"/>
<dbReference type="KEGG" id="nga:Ngar_c32720"/>
<organism evidence="2 3">
    <name type="scientific">Nitrososphaera gargensis (strain Ga9.2)</name>
    <dbReference type="NCBI Taxonomy" id="1237085"/>
    <lineage>
        <taxon>Archaea</taxon>
        <taxon>Nitrososphaerota</taxon>
        <taxon>Nitrososphaeria</taxon>
        <taxon>Nitrososphaerales</taxon>
        <taxon>Nitrososphaeraceae</taxon>
        <taxon>Nitrososphaera</taxon>
    </lineage>
</organism>
<reference evidence="2 3" key="1">
    <citation type="journal article" date="2012" name="Environ. Microbiol.">
        <title>The genome of the ammonia-oxidizing Candidatus Nitrososphaera gargensis: insights into metabolic versatility and environmental adaptations.</title>
        <authorList>
            <person name="Spang A."/>
            <person name="Poehlein A."/>
            <person name="Offre P."/>
            <person name="Zumbragel S."/>
            <person name="Haider S."/>
            <person name="Rychlik N."/>
            <person name="Nowka B."/>
            <person name="Schmeisser C."/>
            <person name="Lebedeva E.V."/>
            <person name="Rattei T."/>
            <person name="Bohm C."/>
            <person name="Schmid M."/>
            <person name="Galushko A."/>
            <person name="Hatzenpichler R."/>
            <person name="Weinmaier T."/>
            <person name="Daniel R."/>
            <person name="Schleper C."/>
            <person name="Spieck E."/>
            <person name="Streit W."/>
            <person name="Wagner M."/>
        </authorList>
    </citation>
    <scope>NUCLEOTIDE SEQUENCE [LARGE SCALE GENOMIC DNA]</scope>
    <source>
        <strain evidence="3">Ga9.2</strain>
    </source>
</reference>
<dbReference type="Proteomes" id="UP000008037">
    <property type="component" value="Chromosome"/>
</dbReference>
<dbReference type="PANTHER" id="PTHR36837">
    <property type="entry name" value="POLY(3-HYDROXYALKANOATE) POLYMERASE SUBUNIT PHAC"/>
    <property type="match status" value="1"/>
</dbReference>
<dbReference type="InterPro" id="IPR051321">
    <property type="entry name" value="PHA/PHB_synthase"/>
</dbReference>
<evidence type="ECO:0000259" key="1">
    <source>
        <dbReference type="Pfam" id="PF12146"/>
    </source>
</evidence>
<dbReference type="InterPro" id="IPR029058">
    <property type="entry name" value="AB_hydrolase_fold"/>
</dbReference>
<evidence type="ECO:0000313" key="3">
    <source>
        <dbReference type="Proteomes" id="UP000008037"/>
    </source>
</evidence>
<protein>
    <submittedName>
        <fullName evidence="2">Poly-beta-hydroxybutyrate polymerase</fullName>
        <ecNumber evidence="2">2.3.1.-</ecNumber>
    </submittedName>
</protein>
<dbReference type="Gene3D" id="3.40.50.1820">
    <property type="entry name" value="alpha/beta hydrolase"/>
    <property type="match status" value="1"/>
</dbReference>
<proteinExistence type="predicted"/>
<accession>K0IME1</accession>
<name>K0IME1_NITGG</name>
<dbReference type="SUPFAM" id="SSF53474">
    <property type="entry name" value="alpha/beta-Hydrolases"/>
    <property type="match status" value="1"/>
</dbReference>
<gene>
    <name evidence="2" type="primary">phbC4</name>
    <name evidence="2" type="ordered locus">Ngar_c32720</name>
</gene>
<dbReference type="InParanoid" id="K0IME1"/>
<keyword evidence="2" id="KW-0012">Acyltransferase</keyword>